<dbReference type="AlphaFoldDB" id="A0A9N9AEU4"/>
<evidence type="ECO:0000313" key="1">
    <source>
        <dbReference type="EMBL" id="CAG8525917.1"/>
    </source>
</evidence>
<keyword evidence="2" id="KW-1185">Reference proteome</keyword>
<reference evidence="1" key="1">
    <citation type="submission" date="2021-06" db="EMBL/GenBank/DDBJ databases">
        <authorList>
            <person name="Kallberg Y."/>
            <person name="Tangrot J."/>
            <person name="Rosling A."/>
        </authorList>
    </citation>
    <scope>NUCLEOTIDE SEQUENCE</scope>
    <source>
        <strain evidence="1">MA453B</strain>
    </source>
</reference>
<proteinExistence type="predicted"/>
<dbReference type="Proteomes" id="UP000789405">
    <property type="component" value="Unassembled WGS sequence"/>
</dbReference>
<name>A0A9N9AEU4_9GLOM</name>
<evidence type="ECO:0000313" key="2">
    <source>
        <dbReference type="Proteomes" id="UP000789405"/>
    </source>
</evidence>
<protein>
    <submittedName>
        <fullName evidence="1">15007_t:CDS:1</fullName>
    </submittedName>
</protein>
<organism evidence="1 2">
    <name type="scientific">Dentiscutata erythropus</name>
    <dbReference type="NCBI Taxonomy" id="1348616"/>
    <lineage>
        <taxon>Eukaryota</taxon>
        <taxon>Fungi</taxon>
        <taxon>Fungi incertae sedis</taxon>
        <taxon>Mucoromycota</taxon>
        <taxon>Glomeromycotina</taxon>
        <taxon>Glomeromycetes</taxon>
        <taxon>Diversisporales</taxon>
        <taxon>Gigasporaceae</taxon>
        <taxon>Dentiscutata</taxon>
    </lineage>
</organism>
<dbReference type="EMBL" id="CAJVPY010001533">
    <property type="protein sequence ID" value="CAG8525917.1"/>
    <property type="molecule type" value="Genomic_DNA"/>
</dbReference>
<accession>A0A9N9AEU4</accession>
<sequence length="52" mass="5545">MPYISLESVLVRAALLLATILTDIILADSLRITNSALAKFVDGIVDSSSCYS</sequence>
<comment type="caution">
    <text evidence="1">The sequence shown here is derived from an EMBL/GenBank/DDBJ whole genome shotgun (WGS) entry which is preliminary data.</text>
</comment>
<gene>
    <name evidence="1" type="ORF">DERYTH_LOCUS4105</name>
</gene>